<dbReference type="Proteomes" id="UP001341840">
    <property type="component" value="Unassembled WGS sequence"/>
</dbReference>
<protein>
    <submittedName>
        <fullName evidence="1">Uncharacterized protein</fullName>
    </submittedName>
</protein>
<evidence type="ECO:0000313" key="2">
    <source>
        <dbReference type="Proteomes" id="UP001341840"/>
    </source>
</evidence>
<dbReference type="EMBL" id="JASCZI010151469">
    <property type="protein sequence ID" value="MED6173037.1"/>
    <property type="molecule type" value="Genomic_DNA"/>
</dbReference>
<name>A0ABU6VJB6_9FABA</name>
<sequence>MLRKALEAKCSQEEAKKHETGHRAVARSYRATSRVPVSVSGCIRPTPARSRSCEVKAAIIVDRATARYRLAGDVSFLIYNILHSPAEPDVAKTPCFSVVHIFLPSERFHDVMNIGAMVVEVGGKRIPATPLMKLQIGISLT</sequence>
<organism evidence="1 2">
    <name type="scientific">Stylosanthes scabra</name>
    <dbReference type="NCBI Taxonomy" id="79078"/>
    <lineage>
        <taxon>Eukaryota</taxon>
        <taxon>Viridiplantae</taxon>
        <taxon>Streptophyta</taxon>
        <taxon>Embryophyta</taxon>
        <taxon>Tracheophyta</taxon>
        <taxon>Spermatophyta</taxon>
        <taxon>Magnoliopsida</taxon>
        <taxon>eudicotyledons</taxon>
        <taxon>Gunneridae</taxon>
        <taxon>Pentapetalae</taxon>
        <taxon>rosids</taxon>
        <taxon>fabids</taxon>
        <taxon>Fabales</taxon>
        <taxon>Fabaceae</taxon>
        <taxon>Papilionoideae</taxon>
        <taxon>50 kb inversion clade</taxon>
        <taxon>dalbergioids sensu lato</taxon>
        <taxon>Dalbergieae</taxon>
        <taxon>Pterocarpus clade</taxon>
        <taxon>Stylosanthes</taxon>
    </lineage>
</organism>
<evidence type="ECO:0000313" key="1">
    <source>
        <dbReference type="EMBL" id="MED6173037.1"/>
    </source>
</evidence>
<comment type="caution">
    <text evidence="1">The sequence shown here is derived from an EMBL/GenBank/DDBJ whole genome shotgun (WGS) entry which is preliminary data.</text>
</comment>
<gene>
    <name evidence="1" type="ORF">PIB30_055549</name>
</gene>
<proteinExistence type="predicted"/>
<keyword evidence="2" id="KW-1185">Reference proteome</keyword>
<reference evidence="1 2" key="1">
    <citation type="journal article" date="2023" name="Plants (Basel)">
        <title>Bridging the Gap: Combining Genomics and Transcriptomics Approaches to Understand Stylosanthes scabra, an Orphan Legume from the Brazilian Caatinga.</title>
        <authorList>
            <person name="Ferreira-Neto J.R.C."/>
            <person name="da Silva M.D."/>
            <person name="Binneck E."/>
            <person name="de Melo N.F."/>
            <person name="da Silva R.H."/>
            <person name="de Melo A.L.T.M."/>
            <person name="Pandolfi V."/>
            <person name="Bustamante F.O."/>
            <person name="Brasileiro-Vidal A.C."/>
            <person name="Benko-Iseppon A.M."/>
        </authorList>
    </citation>
    <scope>NUCLEOTIDE SEQUENCE [LARGE SCALE GENOMIC DNA]</scope>
    <source>
        <tissue evidence="1">Leaves</tissue>
    </source>
</reference>
<accession>A0ABU6VJB6</accession>